<accession>A0ABR5VDW4</accession>
<feature type="compositionally biased region" description="Gly residues" evidence="1">
    <location>
        <begin position="105"/>
        <end position="114"/>
    </location>
</feature>
<proteinExistence type="predicted"/>
<evidence type="ECO:0008006" key="4">
    <source>
        <dbReference type="Google" id="ProtNLM"/>
    </source>
</evidence>
<reference evidence="2 3" key="1">
    <citation type="submission" date="2016-02" db="EMBL/GenBank/DDBJ databases">
        <title>Genome sequence of Marichromatium gracile YL-28, a purple sulfur bacterium.</title>
        <authorList>
            <person name="Zhao C."/>
            <person name="Hong X."/>
            <person name="Chen S."/>
            <person name="Yang S."/>
        </authorList>
    </citation>
    <scope>NUCLEOTIDE SEQUENCE [LARGE SCALE GENOMIC DNA]</scope>
    <source>
        <strain evidence="2 3">YL28</strain>
    </source>
</reference>
<dbReference type="RefSeq" id="WP_062276751.1">
    <property type="nucleotide sequence ID" value="NZ_LSYU01000077.1"/>
</dbReference>
<evidence type="ECO:0000313" key="3">
    <source>
        <dbReference type="Proteomes" id="UP000075766"/>
    </source>
</evidence>
<dbReference type="InterPro" id="IPR025526">
    <property type="entry name" value="DsrC-like_dom_sf"/>
</dbReference>
<gene>
    <name evidence="2" type="ORF">AY586_04040</name>
</gene>
<protein>
    <recommendedName>
        <fullName evidence="4">TusE/DsrC/DsvC family sulfur relay protein</fullName>
    </recommendedName>
</protein>
<dbReference type="EMBL" id="LSYU01000077">
    <property type="protein sequence ID" value="KXX63849.1"/>
    <property type="molecule type" value="Genomic_DNA"/>
</dbReference>
<organism evidence="2 3">
    <name type="scientific">Marichromatium gracile</name>
    <name type="common">Chromatium gracile</name>
    <dbReference type="NCBI Taxonomy" id="1048"/>
    <lineage>
        <taxon>Bacteria</taxon>
        <taxon>Pseudomonadati</taxon>
        <taxon>Pseudomonadota</taxon>
        <taxon>Gammaproteobacteria</taxon>
        <taxon>Chromatiales</taxon>
        <taxon>Chromatiaceae</taxon>
        <taxon>Marichromatium</taxon>
    </lineage>
</organism>
<feature type="region of interest" description="Disordered" evidence="1">
    <location>
        <begin position="95"/>
        <end position="114"/>
    </location>
</feature>
<dbReference type="Gene3D" id="3.30.1420.10">
    <property type="match status" value="1"/>
</dbReference>
<evidence type="ECO:0000313" key="2">
    <source>
        <dbReference type="EMBL" id="KXX63849.1"/>
    </source>
</evidence>
<dbReference type="Pfam" id="PF04358">
    <property type="entry name" value="DsrC"/>
    <property type="match status" value="1"/>
</dbReference>
<dbReference type="SUPFAM" id="SSF69721">
    <property type="entry name" value="DsrC, the gamma subunit of dissimilatory sulfite reductase"/>
    <property type="match status" value="1"/>
</dbReference>
<keyword evidence="3" id="KW-1185">Reference proteome</keyword>
<name>A0ABR5VDW4_MARGR</name>
<dbReference type="InterPro" id="IPR043163">
    <property type="entry name" value="DsrC-like_N"/>
</dbReference>
<evidence type="ECO:0000256" key="1">
    <source>
        <dbReference type="SAM" id="MobiDB-lite"/>
    </source>
</evidence>
<dbReference type="InterPro" id="IPR007453">
    <property type="entry name" value="DsrC/TusE"/>
</dbReference>
<comment type="caution">
    <text evidence="2">The sequence shown here is derived from an EMBL/GenBank/DDBJ whole genome shotgun (WGS) entry which is preliminary data.</text>
</comment>
<dbReference type="Proteomes" id="UP000075766">
    <property type="component" value="Unassembled WGS sequence"/>
</dbReference>
<sequence>MDDSTPCHQDLFDEQGFLEDPGLWSRDLALAIAAELRLGELTETHWDLIDRLRGDYLEGHARADPCRALDLPADCAERLFGDVRTAWRVAGLPAADSPRRTPLAPGGGTVRQLR</sequence>